<organism evidence="1 2">
    <name type="scientific">Dactylosporangium siamense</name>
    <dbReference type="NCBI Taxonomy" id="685454"/>
    <lineage>
        <taxon>Bacteria</taxon>
        <taxon>Bacillati</taxon>
        <taxon>Actinomycetota</taxon>
        <taxon>Actinomycetes</taxon>
        <taxon>Micromonosporales</taxon>
        <taxon>Micromonosporaceae</taxon>
        <taxon>Dactylosporangium</taxon>
    </lineage>
</organism>
<protein>
    <submittedName>
        <fullName evidence="1">Uncharacterized protein</fullName>
    </submittedName>
</protein>
<sequence length="174" mass="17730">MQRIWRIALIVLAVVTAIGATGLGVAFTLGVFADAGRFRAAPGCAVLDASMVAAVVHAAKVESDGDNCTAGDGKTQLNVGFTVVAKKGTVGGPELASRYLDVVGNTGTERLDGVGDQAIRQRVQAIGQPQIITMRVSNLIVVLSVADLSGGELPASADTGLVEVAKSLTTKLNS</sequence>
<dbReference type="EMBL" id="BONQ01000061">
    <property type="protein sequence ID" value="GIG46105.1"/>
    <property type="molecule type" value="Genomic_DNA"/>
</dbReference>
<evidence type="ECO:0000313" key="2">
    <source>
        <dbReference type="Proteomes" id="UP000660611"/>
    </source>
</evidence>
<dbReference type="RefSeq" id="WP_203847889.1">
    <property type="nucleotide sequence ID" value="NZ_BAAAVW010000013.1"/>
</dbReference>
<proteinExistence type="predicted"/>
<gene>
    <name evidence="1" type="ORF">Dsi01nite_041460</name>
</gene>
<keyword evidence="2" id="KW-1185">Reference proteome</keyword>
<dbReference type="AlphaFoldDB" id="A0A919UBY8"/>
<reference evidence="1" key="1">
    <citation type="submission" date="2021-01" db="EMBL/GenBank/DDBJ databases">
        <title>Whole genome shotgun sequence of Dactylosporangium siamense NBRC 106093.</title>
        <authorList>
            <person name="Komaki H."/>
            <person name="Tamura T."/>
        </authorList>
    </citation>
    <scope>NUCLEOTIDE SEQUENCE</scope>
    <source>
        <strain evidence="1">NBRC 106093</strain>
    </source>
</reference>
<name>A0A919UBY8_9ACTN</name>
<dbReference type="Proteomes" id="UP000660611">
    <property type="component" value="Unassembled WGS sequence"/>
</dbReference>
<evidence type="ECO:0000313" key="1">
    <source>
        <dbReference type="EMBL" id="GIG46105.1"/>
    </source>
</evidence>
<accession>A0A919UBY8</accession>
<comment type="caution">
    <text evidence="1">The sequence shown here is derived from an EMBL/GenBank/DDBJ whole genome shotgun (WGS) entry which is preliminary data.</text>
</comment>